<dbReference type="RefSeq" id="WP_141197877.1">
    <property type="nucleotide sequence ID" value="NZ_CP041186.1"/>
</dbReference>
<protein>
    <submittedName>
        <fullName evidence="2">Uncharacterized protein</fullName>
    </submittedName>
</protein>
<evidence type="ECO:0000256" key="1">
    <source>
        <dbReference type="SAM" id="SignalP"/>
    </source>
</evidence>
<dbReference type="EMBL" id="CP041186">
    <property type="protein sequence ID" value="QDG51394.1"/>
    <property type="molecule type" value="Genomic_DNA"/>
</dbReference>
<accession>A0A5B8Y3X4</accession>
<dbReference type="PROSITE" id="PS51257">
    <property type="entry name" value="PROKAR_LIPOPROTEIN"/>
    <property type="match status" value="1"/>
</dbReference>
<keyword evidence="1" id="KW-0732">Signal</keyword>
<evidence type="ECO:0000313" key="2">
    <source>
        <dbReference type="EMBL" id="QDG51394.1"/>
    </source>
</evidence>
<feature type="chain" id="PRO_5030106369" evidence="1">
    <location>
        <begin position="25"/>
        <end position="224"/>
    </location>
</feature>
<name>A0A4Y6PSS7_PERCE</name>
<dbReference type="AlphaFoldDB" id="A0A4Y6PSS7"/>
<sequence length="224" mass="23236">MHRRLDRLLFIAFLALLLAACSNDSDPSTDSETHWQSGNLEACRTDADCVSDLSCQCGVCTEACGAQNSCAQVAVCAEPGVDLNDACGETLSGSGGVCFEPCQTNAECEQRDSRLQCLGGHCMMMNASTLADAGNTADTADAITSDATDISDDADVDDDCHIDCFGGLRCENGEVYQLPYGPMPCSEGSSCGPGDYVGTCDNGCAESSIGEVADAGDGWDVICN</sequence>
<keyword evidence="3" id="KW-1185">Reference proteome</keyword>
<evidence type="ECO:0000313" key="3">
    <source>
        <dbReference type="Proteomes" id="UP000315995"/>
    </source>
</evidence>
<gene>
    <name evidence="2" type="ORF">FIV42_11775</name>
</gene>
<reference evidence="2 3" key="1">
    <citation type="submission" date="2019-06" db="EMBL/GenBank/DDBJ databases">
        <title>Persicimonas caeni gen. nov., sp. nov., a predatory bacterium isolated from solar saltern.</title>
        <authorList>
            <person name="Wang S."/>
        </authorList>
    </citation>
    <scope>NUCLEOTIDE SEQUENCE [LARGE SCALE GENOMIC DNA]</scope>
    <source>
        <strain evidence="2 3">YN101</strain>
    </source>
</reference>
<feature type="signal peptide" evidence="1">
    <location>
        <begin position="1"/>
        <end position="24"/>
    </location>
</feature>
<dbReference type="Proteomes" id="UP000315995">
    <property type="component" value="Chromosome"/>
</dbReference>
<accession>A0A4Y6PSS7</accession>
<organism evidence="2 3">
    <name type="scientific">Persicimonas caeni</name>
    <dbReference type="NCBI Taxonomy" id="2292766"/>
    <lineage>
        <taxon>Bacteria</taxon>
        <taxon>Deltaproteobacteria</taxon>
        <taxon>Bradymonadales</taxon>
        <taxon>Bradymonadaceae</taxon>
        <taxon>Persicimonas</taxon>
    </lineage>
</organism>
<proteinExistence type="predicted"/>